<evidence type="ECO:0000313" key="3">
    <source>
        <dbReference type="Proteomes" id="UP000038010"/>
    </source>
</evidence>
<name>A0A0N0NM80_9EURO</name>
<dbReference type="AlphaFoldDB" id="A0A0N0NM80"/>
<dbReference type="EMBL" id="LFJN01000013">
    <property type="protein sequence ID" value="KPI39899.1"/>
    <property type="molecule type" value="Genomic_DNA"/>
</dbReference>
<evidence type="ECO:0000313" key="2">
    <source>
        <dbReference type="EMBL" id="KPI39899.1"/>
    </source>
</evidence>
<dbReference type="PANTHER" id="PTHR47129:SF1">
    <property type="entry name" value="NMRA-LIKE DOMAIN-CONTAINING PROTEIN"/>
    <property type="match status" value="1"/>
</dbReference>
<dbReference type="STRING" id="1664694.A0A0N0NM80"/>
<dbReference type="RefSeq" id="XP_017999862.1">
    <property type="nucleotide sequence ID" value="XM_018140451.1"/>
</dbReference>
<dbReference type="Proteomes" id="UP000038010">
    <property type="component" value="Unassembled WGS sequence"/>
</dbReference>
<dbReference type="Gene3D" id="3.40.50.720">
    <property type="entry name" value="NAD(P)-binding Rossmann-like Domain"/>
    <property type="match status" value="1"/>
</dbReference>
<dbReference type="Pfam" id="PF13460">
    <property type="entry name" value="NAD_binding_10"/>
    <property type="match status" value="1"/>
</dbReference>
<dbReference type="Gene3D" id="3.90.25.10">
    <property type="entry name" value="UDP-galactose 4-epimerase, domain 1"/>
    <property type="match status" value="1"/>
</dbReference>
<accession>A0A0N0NM80</accession>
<reference evidence="2 3" key="1">
    <citation type="submission" date="2015-06" db="EMBL/GenBank/DDBJ databases">
        <title>Draft genome of the ant-associated black yeast Phialophora attae CBS 131958.</title>
        <authorList>
            <person name="Moreno L.F."/>
            <person name="Stielow B.J."/>
            <person name="de Hoog S."/>
            <person name="Vicente V.A."/>
            <person name="Weiss V.A."/>
            <person name="de Vries M."/>
            <person name="Cruz L.M."/>
            <person name="Souza E.M."/>
        </authorList>
    </citation>
    <scope>NUCLEOTIDE SEQUENCE [LARGE SCALE GENOMIC DNA]</scope>
    <source>
        <strain evidence="2 3">CBS 131958</strain>
    </source>
</reference>
<dbReference type="InterPro" id="IPR016040">
    <property type="entry name" value="NAD(P)-bd_dom"/>
</dbReference>
<dbReference type="InterPro" id="IPR052718">
    <property type="entry name" value="NmrA-type_oxidoreductase"/>
</dbReference>
<evidence type="ECO:0000259" key="1">
    <source>
        <dbReference type="Pfam" id="PF13460"/>
    </source>
</evidence>
<protein>
    <submittedName>
        <fullName evidence="2">Quinone oxido 2</fullName>
    </submittedName>
</protein>
<sequence length="290" mass="32476">MLVIVGASGKLGFATLSALLDRQLISPEEIVCTTSSQRGEAKLSDARSKGVQVRKADWDDSVEHWTQTLEGCTKLFLISSARVQKDHGYEYPDAGREADHFKVLEAAVQAKVGHVYYTSLAFANPSLSRVMTAHERTERWLKASSLRWTIVREGLYNESWPLYLATTTWTSIPDLGLANAAVLAARSDVWAGKTFYLSQKQTKSLSEVAAIVSKHKGREVKVKIVDRPSHERYYIEERGMPDGGIWWWARTYDALAANECEIHDDTLETILKGFSVTPKSMEATMEDMLS</sequence>
<dbReference type="InterPro" id="IPR036291">
    <property type="entry name" value="NAD(P)-bd_dom_sf"/>
</dbReference>
<dbReference type="SUPFAM" id="SSF51735">
    <property type="entry name" value="NAD(P)-binding Rossmann-fold domains"/>
    <property type="match status" value="1"/>
</dbReference>
<organism evidence="2 3">
    <name type="scientific">Cyphellophora attinorum</name>
    <dbReference type="NCBI Taxonomy" id="1664694"/>
    <lineage>
        <taxon>Eukaryota</taxon>
        <taxon>Fungi</taxon>
        <taxon>Dikarya</taxon>
        <taxon>Ascomycota</taxon>
        <taxon>Pezizomycotina</taxon>
        <taxon>Eurotiomycetes</taxon>
        <taxon>Chaetothyriomycetidae</taxon>
        <taxon>Chaetothyriales</taxon>
        <taxon>Cyphellophoraceae</taxon>
        <taxon>Cyphellophora</taxon>
    </lineage>
</organism>
<proteinExistence type="predicted"/>
<feature type="domain" description="NAD(P)-binding" evidence="1">
    <location>
        <begin position="6"/>
        <end position="156"/>
    </location>
</feature>
<gene>
    <name evidence="2" type="ORF">AB675_11590</name>
</gene>
<dbReference type="OrthoDB" id="419598at2759"/>
<keyword evidence="3" id="KW-1185">Reference proteome</keyword>
<dbReference type="PANTHER" id="PTHR47129">
    <property type="entry name" value="QUINONE OXIDOREDUCTASE 2"/>
    <property type="match status" value="1"/>
</dbReference>
<comment type="caution">
    <text evidence="2">The sequence shown here is derived from an EMBL/GenBank/DDBJ whole genome shotgun (WGS) entry which is preliminary data.</text>
</comment>
<dbReference type="GeneID" id="28732332"/>
<dbReference type="VEuPathDB" id="FungiDB:AB675_11590"/>